<evidence type="ECO:0000313" key="4">
    <source>
        <dbReference type="EMBL" id="MCV2891354.1"/>
    </source>
</evidence>
<dbReference type="EMBL" id="JAOWLB010000038">
    <property type="protein sequence ID" value="MCV2891354.1"/>
    <property type="molecule type" value="Genomic_DNA"/>
</dbReference>
<sequence>MLTFVNMVNAAANDTNESKHPPERRLVSVLFTDMVGYTATIEKLGEEKSVHFARMLYEMLTTVVQENGGAVRGFAGDSIMAIFGVPVALEEAGLKACRAAVALHEAFAEAGDHIEARFGVRPIMRVGVCSGSVVVAAVEGEAGELTAVGNTVNLASRIQSLAPEGGCLICDNTRRLVEWRADLSFEGEYTIKGVTRQQKLWRLRSMREGTTRFDVSVGRGLTRYIGREAELSIVADAFDASATGLRAVDFVAEPGLGKTRLIFEFLRSEKSKPARIFTGHCTSDGQQVPFLPFIEVVRNSFRIQDEDEPEEIAGKLRAGLERRRLYTEENLGLLMNLLGLVPPEGSLEGLDGVLVGLRTRDLLPALLKAQCDMGPVILLVEDIHWIDSASEDMLRKLIGGEEFVNLLILTTRRPEYMPDWFKNEVVQTVALKPLSHEDIRNLLQSRLQVETLPGDLIHEVVERSGGNPLFGEEILIYLGEQGALKIVDGHVEYDPDSGIGVLPSSMQALLSARIEQLRPEDRAILQAAATIGRHFDPGLLSMVVPDADQTGATLERLKALDLVHRRENSSDYMFKHVLLRDTVYQSLLSDHRAELHLIIAEALERRNANRLPETAETLAHHYLQTDRTDLAFRYTALAGAKSLGTYSHDQANRYFARALQLYEQDPDCASDAAFAEFLGNYALCSNISLDIMTTINLAKRIEPVLNRIGDNGDHVLFLHHYVSCLVCNNQFHEALRVQRELTEMAERLGDPKSRAYAMVNELSVAIYSAPISNAEFEAKKKDIETALASFDDAYLQNFFLATVGWNELTRGRVVGARETAELMIEFGKRHNDPRALGYGTAMKALVAVVTDDHDAALKLSEEALSLSRAEFETAIAESSRVAALVALERPGALEAVQEYVERSAADGCTLFSGVPQTMLGVGLAFQGQIAEGLQQIKNTIAMREAEGMQIGADWNRLLLSEVYMQILSGEGGASLGVLLRNFRTLVGVMITGEKQIKELIGKARENPQFDTDGHYYARGEMILGLLCKAKKRSKNAIHHLETAHRLIAPTGASPMLARIEEALAELAA</sequence>
<dbReference type="InterPro" id="IPR001054">
    <property type="entry name" value="A/G_cyclase"/>
</dbReference>
<dbReference type="Proteomes" id="UP001320899">
    <property type="component" value="Unassembled WGS sequence"/>
</dbReference>
<gene>
    <name evidence="4" type="ORF">OE747_23830</name>
</gene>
<keyword evidence="5" id="KW-1185">Reference proteome</keyword>
<dbReference type="Pfam" id="PF13191">
    <property type="entry name" value="AAA_16"/>
    <property type="match status" value="1"/>
</dbReference>
<proteinExistence type="predicted"/>
<feature type="domain" description="Guanylate cyclase" evidence="3">
    <location>
        <begin position="28"/>
        <end position="159"/>
    </location>
</feature>
<protein>
    <submittedName>
        <fullName evidence="4">AAA family ATPase</fullName>
    </submittedName>
</protein>
<name>A0ABT3ART0_9RHOB</name>
<dbReference type="PANTHER" id="PTHR16305">
    <property type="entry name" value="TESTICULAR SOLUBLE ADENYLYL CYCLASE"/>
    <property type="match status" value="1"/>
</dbReference>
<accession>A0ABT3ART0</accession>
<reference evidence="4 5" key="1">
    <citation type="submission" date="2022-10" db="EMBL/GenBank/DDBJ databases">
        <title>Ruegeria sp. nov., isolated from ocean surface sediments.</title>
        <authorList>
            <person name="He W."/>
            <person name="Xue H.-P."/>
            <person name="Zhang D.-F."/>
        </authorList>
    </citation>
    <scope>NUCLEOTIDE SEQUENCE [LARGE SCALE GENOMIC DNA]</scope>
    <source>
        <strain evidence="4 5">XHP0148</strain>
    </source>
</reference>
<comment type="caution">
    <text evidence="4">The sequence shown here is derived from an EMBL/GenBank/DDBJ whole genome shotgun (WGS) entry which is preliminary data.</text>
</comment>
<dbReference type="InterPro" id="IPR027417">
    <property type="entry name" value="P-loop_NTPase"/>
</dbReference>
<evidence type="ECO:0000256" key="2">
    <source>
        <dbReference type="ARBA" id="ARBA00022840"/>
    </source>
</evidence>
<dbReference type="SUPFAM" id="SSF52540">
    <property type="entry name" value="P-loop containing nucleoside triphosphate hydrolases"/>
    <property type="match status" value="1"/>
</dbReference>
<organism evidence="4 5">
    <name type="scientific">Ruegeria aquimaris</name>
    <dbReference type="NCBI Taxonomy" id="2984333"/>
    <lineage>
        <taxon>Bacteria</taxon>
        <taxon>Pseudomonadati</taxon>
        <taxon>Pseudomonadota</taxon>
        <taxon>Alphaproteobacteria</taxon>
        <taxon>Rhodobacterales</taxon>
        <taxon>Roseobacteraceae</taxon>
        <taxon>Ruegeria</taxon>
    </lineage>
</organism>
<dbReference type="InterPro" id="IPR029787">
    <property type="entry name" value="Nucleotide_cyclase"/>
</dbReference>
<dbReference type="SUPFAM" id="SSF55073">
    <property type="entry name" value="Nucleotide cyclase"/>
    <property type="match status" value="1"/>
</dbReference>
<dbReference type="InterPro" id="IPR041664">
    <property type="entry name" value="AAA_16"/>
</dbReference>
<dbReference type="PROSITE" id="PS50125">
    <property type="entry name" value="GUANYLATE_CYCLASE_2"/>
    <property type="match status" value="1"/>
</dbReference>
<dbReference type="CDD" id="cd07302">
    <property type="entry name" value="CHD"/>
    <property type="match status" value="1"/>
</dbReference>
<evidence type="ECO:0000313" key="5">
    <source>
        <dbReference type="Proteomes" id="UP001320899"/>
    </source>
</evidence>
<keyword evidence="2" id="KW-0067">ATP-binding</keyword>
<dbReference type="PANTHER" id="PTHR16305:SF28">
    <property type="entry name" value="GUANYLATE CYCLASE DOMAIN-CONTAINING PROTEIN"/>
    <property type="match status" value="1"/>
</dbReference>
<evidence type="ECO:0000259" key="3">
    <source>
        <dbReference type="PROSITE" id="PS50125"/>
    </source>
</evidence>
<evidence type="ECO:0000256" key="1">
    <source>
        <dbReference type="ARBA" id="ARBA00022741"/>
    </source>
</evidence>
<keyword evidence="1" id="KW-0547">Nucleotide-binding</keyword>
<dbReference type="Pfam" id="PF00211">
    <property type="entry name" value="Guanylate_cyc"/>
    <property type="match status" value="1"/>
</dbReference>
<dbReference type="SMART" id="SM00044">
    <property type="entry name" value="CYCc"/>
    <property type="match status" value="1"/>
</dbReference>
<dbReference type="Gene3D" id="3.30.70.1230">
    <property type="entry name" value="Nucleotide cyclase"/>
    <property type="match status" value="1"/>
</dbReference>